<dbReference type="InterPro" id="IPR020807">
    <property type="entry name" value="PKS_DH"/>
</dbReference>
<feature type="domain" description="Polyketide/metazoan fatty acid synthase-like dehydratase" evidence="2">
    <location>
        <begin position="1"/>
        <end position="96"/>
    </location>
</feature>
<dbReference type="Gene3D" id="3.10.129.110">
    <property type="entry name" value="Polyketide synthase dehydratase"/>
    <property type="match status" value="1"/>
</dbReference>
<evidence type="ECO:0000259" key="2">
    <source>
        <dbReference type="SMART" id="SM00826"/>
    </source>
</evidence>
<proteinExistence type="predicted"/>
<reference evidence="3" key="2">
    <citation type="submission" date="2024-07" db="EMBL/GenBank/DDBJ databases">
        <title>Streptomyces haneummycinica sp. nov., a new antibiotic-producing actinobacterium isolated from marine sediment.</title>
        <authorList>
            <person name="Uemura M."/>
            <person name="Hamada M."/>
            <person name="Hirano S."/>
            <person name="Kobayashi K."/>
            <person name="Ohshiro T."/>
            <person name="Kobayashi T."/>
            <person name="Terahara T."/>
        </authorList>
    </citation>
    <scope>NUCLEOTIDE SEQUENCE</scope>
    <source>
        <strain evidence="3">KM77-8</strain>
    </source>
</reference>
<dbReference type="AlphaFoldDB" id="A0AAT9HI63"/>
<dbReference type="SMART" id="SM00826">
    <property type="entry name" value="PKS_DH"/>
    <property type="match status" value="1"/>
</dbReference>
<accession>A0AAT9HI63</accession>
<evidence type="ECO:0000256" key="1">
    <source>
        <dbReference type="SAM" id="MobiDB-lite"/>
    </source>
</evidence>
<dbReference type="EMBL" id="AP035768">
    <property type="protein sequence ID" value="BFO16862.1"/>
    <property type="molecule type" value="Genomic_DNA"/>
</dbReference>
<name>A0AAT9HI63_9ACTN</name>
<feature type="region of interest" description="Disordered" evidence="1">
    <location>
        <begin position="92"/>
        <end position="122"/>
    </location>
</feature>
<dbReference type="InterPro" id="IPR042104">
    <property type="entry name" value="PKS_dehydratase_sf"/>
</dbReference>
<protein>
    <recommendedName>
        <fullName evidence="2">Polyketide/metazoan fatty acid synthase-like dehydratase domain-containing protein</fullName>
    </recommendedName>
</protein>
<reference evidence="3" key="1">
    <citation type="submission" date="2024-06" db="EMBL/GenBank/DDBJ databases">
        <authorList>
            <consortium name="consrtm"/>
            <person name="Uemura M."/>
            <person name="Terahara T."/>
        </authorList>
    </citation>
    <scope>NUCLEOTIDE SEQUENCE</scope>
    <source>
        <strain evidence="3">KM77-8</strain>
    </source>
</reference>
<gene>
    <name evidence="3" type="ORF">SHKM778_32500</name>
</gene>
<evidence type="ECO:0000313" key="3">
    <source>
        <dbReference type="EMBL" id="BFO16862.1"/>
    </source>
</evidence>
<dbReference type="InterPro" id="IPR049552">
    <property type="entry name" value="PKS_DH_N"/>
</dbReference>
<dbReference type="Pfam" id="PF21089">
    <property type="entry name" value="PKS_DH_N"/>
    <property type="match status" value="1"/>
</dbReference>
<sequence>MPGTAFVELALRAGGEAGCGRLDELTMETPLGLPTRGGVRLQVVLGGPDASGVRPVSIYSRAEEDATGAWVRHASGSVRPDKAEAEFDLTEWPRPVPNSFGWRTPTRSSPPGATATARPFRA</sequence>
<organism evidence="3">
    <name type="scientific">Streptomyces haneummycinicus</name>
    <dbReference type="NCBI Taxonomy" id="3074435"/>
    <lineage>
        <taxon>Bacteria</taxon>
        <taxon>Bacillati</taxon>
        <taxon>Actinomycetota</taxon>
        <taxon>Actinomycetes</taxon>
        <taxon>Kitasatosporales</taxon>
        <taxon>Streptomycetaceae</taxon>
        <taxon>Streptomyces</taxon>
    </lineage>
</organism>